<comment type="caution">
    <text evidence="2">The sequence shown here is derived from an EMBL/GenBank/DDBJ whole genome shotgun (WGS) entry which is preliminary data.</text>
</comment>
<sequence length="193" mass="22787">MRFKIKPVKLQMSQNADEFDHYQETGEVRTWEKLTEEFMKKFFSSHENARRQRDIMTFYQKDKGNLYDAWSRFERLVKACLHNGIPECILMEVLAPFILADHDHPSSSPFFSPSGTSARAKPTVSKGQTFERFHECPDDQKVHCVVFFLEDRGTAWWETTERMLGGDVSKITWEQLKESFYAKFFSTNVKYDK</sequence>
<dbReference type="PANTHER" id="PTHR33223:SF11">
    <property type="entry name" value="ELEMENT PROTEIN, PUTATIVE-RELATED"/>
    <property type="match status" value="1"/>
</dbReference>
<dbReference type="Proteomes" id="UP000321393">
    <property type="component" value="Unassembled WGS sequence"/>
</dbReference>
<dbReference type="Pfam" id="PF03732">
    <property type="entry name" value="Retrotrans_gag"/>
    <property type="match status" value="1"/>
</dbReference>
<dbReference type="PANTHER" id="PTHR33223">
    <property type="entry name" value="CCHC-TYPE DOMAIN-CONTAINING PROTEIN"/>
    <property type="match status" value="1"/>
</dbReference>
<dbReference type="InterPro" id="IPR005162">
    <property type="entry name" value="Retrotrans_gag_dom"/>
</dbReference>
<gene>
    <name evidence="2" type="ORF">E6C27_scaffold138G001520</name>
</gene>
<dbReference type="OrthoDB" id="2272416at2759"/>
<evidence type="ECO:0000259" key="1">
    <source>
        <dbReference type="Pfam" id="PF03732"/>
    </source>
</evidence>
<proteinExistence type="predicted"/>
<evidence type="ECO:0000313" key="2">
    <source>
        <dbReference type="EMBL" id="KAA0067966.1"/>
    </source>
</evidence>
<name>A0A5A7VN20_CUCMM</name>
<dbReference type="AlphaFoldDB" id="A0A5A7VN20"/>
<dbReference type="EMBL" id="SSTE01000165">
    <property type="protein sequence ID" value="KAA0067966.1"/>
    <property type="molecule type" value="Genomic_DNA"/>
</dbReference>
<feature type="domain" description="Retrotransposon gag" evidence="1">
    <location>
        <begin position="24"/>
        <end position="92"/>
    </location>
</feature>
<organism evidence="2 3">
    <name type="scientific">Cucumis melo var. makuwa</name>
    <name type="common">Oriental melon</name>
    <dbReference type="NCBI Taxonomy" id="1194695"/>
    <lineage>
        <taxon>Eukaryota</taxon>
        <taxon>Viridiplantae</taxon>
        <taxon>Streptophyta</taxon>
        <taxon>Embryophyta</taxon>
        <taxon>Tracheophyta</taxon>
        <taxon>Spermatophyta</taxon>
        <taxon>Magnoliopsida</taxon>
        <taxon>eudicotyledons</taxon>
        <taxon>Gunneridae</taxon>
        <taxon>Pentapetalae</taxon>
        <taxon>rosids</taxon>
        <taxon>fabids</taxon>
        <taxon>Cucurbitales</taxon>
        <taxon>Cucurbitaceae</taxon>
        <taxon>Benincaseae</taxon>
        <taxon>Cucumis</taxon>
    </lineage>
</organism>
<protein>
    <submittedName>
        <fullName evidence="2">Gag-protease polyprotein</fullName>
    </submittedName>
</protein>
<evidence type="ECO:0000313" key="3">
    <source>
        <dbReference type="Proteomes" id="UP000321393"/>
    </source>
</evidence>
<reference evidence="2 3" key="1">
    <citation type="submission" date="2019-08" db="EMBL/GenBank/DDBJ databases">
        <title>Draft genome sequences of two oriental melons (Cucumis melo L. var makuwa).</title>
        <authorList>
            <person name="Kwon S.-Y."/>
        </authorList>
    </citation>
    <scope>NUCLEOTIDE SEQUENCE [LARGE SCALE GENOMIC DNA]</scope>
    <source>
        <strain evidence="3">cv. SW 3</strain>
        <tissue evidence="2">Leaf</tissue>
    </source>
</reference>
<accession>A0A5A7VN20</accession>